<dbReference type="PANTHER" id="PTHR22754">
    <property type="entry name" value="DISCO-INTERACTING PROTEIN 2 DIP2 -RELATED"/>
    <property type="match status" value="1"/>
</dbReference>
<dbReference type="InterPro" id="IPR000873">
    <property type="entry name" value="AMP-dep_synth/lig_dom"/>
</dbReference>
<organism evidence="3 4">
    <name type="scientific">Legionella busanensis</name>
    <dbReference type="NCBI Taxonomy" id="190655"/>
    <lineage>
        <taxon>Bacteria</taxon>
        <taxon>Pseudomonadati</taxon>
        <taxon>Pseudomonadota</taxon>
        <taxon>Gammaproteobacteria</taxon>
        <taxon>Legionellales</taxon>
        <taxon>Legionellaceae</taxon>
        <taxon>Legionella</taxon>
    </lineage>
</organism>
<dbReference type="AlphaFoldDB" id="A0A378JPH6"/>
<evidence type="ECO:0000256" key="1">
    <source>
        <dbReference type="ARBA" id="ARBA00006432"/>
    </source>
</evidence>
<dbReference type="SUPFAM" id="SSF56801">
    <property type="entry name" value="Acetyl-CoA synthetase-like"/>
    <property type="match status" value="1"/>
</dbReference>
<protein>
    <submittedName>
        <fullName evidence="3">Saframycin Mx1 synthetase B</fullName>
        <ecNumber evidence="3">6.2.1.-</ecNumber>
    </submittedName>
</protein>
<dbReference type="InterPro" id="IPR042099">
    <property type="entry name" value="ANL_N_sf"/>
</dbReference>
<comment type="similarity">
    <text evidence="1">Belongs to the ATP-dependent AMP-binding enzyme family.</text>
</comment>
<proteinExistence type="inferred from homology"/>
<keyword evidence="3" id="KW-0436">Ligase</keyword>
<accession>A0A378JPH6</accession>
<dbReference type="PANTHER" id="PTHR22754:SF32">
    <property type="entry name" value="DISCO-INTERACTING PROTEIN 2"/>
    <property type="match status" value="1"/>
</dbReference>
<evidence type="ECO:0000313" key="4">
    <source>
        <dbReference type="Proteomes" id="UP000254794"/>
    </source>
</evidence>
<keyword evidence="4" id="KW-1185">Reference proteome</keyword>
<gene>
    <name evidence="3" type="ORF">NCTC13316_02203</name>
</gene>
<evidence type="ECO:0000259" key="2">
    <source>
        <dbReference type="Pfam" id="PF00501"/>
    </source>
</evidence>
<dbReference type="InterPro" id="IPR020845">
    <property type="entry name" value="AMP-binding_CS"/>
</dbReference>
<name>A0A378JPH6_9GAMM</name>
<dbReference type="Proteomes" id="UP000254794">
    <property type="component" value="Unassembled WGS sequence"/>
</dbReference>
<dbReference type="EMBL" id="UGOD01000001">
    <property type="protein sequence ID" value="STX52099.1"/>
    <property type="molecule type" value="Genomic_DNA"/>
</dbReference>
<sequence length="187" mass="21561">MRNFLKNANELTQWDFHKFKWINTEQLSDNLVHEFKEIIIKPESIAFFQYTSGSTGHSKGVMISHLNLLSNLEFINQYHQARPDTVIIIWLPPYHDMGLIGGILYPIFVGKPVYLMSPLTFLRNPFTWLKAITDFKGTTTSAHNFAYALCNKKISSEMKTQLDLSTMHFFLNGAEPVKANIINEFSQ</sequence>
<dbReference type="EC" id="6.2.1.-" evidence="3"/>
<dbReference type="GO" id="GO:0016874">
    <property type="term" value="F:ligase activity"/>
    <property type="evidence" value="ECO:0007669"/>
    <property type="project" value="UniProtKB-KW"/>
</dbReference>
<feature type="domain" description="AMP-dependent synthetase/ligase" evidence="2">
    <location>
        <begin position="25"/>
        <end position="186"/>
    </location>
</feature>
<dbReference type="Gene3D" id="3.40.50.12780">
    <property type="entry name" value="N-terminal domain of ligase-like"/>
    <property type="match status" value="1"/>
</dbReference>
<dbReference type="PROSITE" id="PS00455">
    <property type="entry name" value="AMP_BINDING"/>
    <property type="match status" value="1"/>
</dbReference>
<evidence type="ECO:0000313" key="3">
    <source>
        <dbReference type="EMBL" id="STX52099.1"/>
    </source>
</evidence>
<reference evidence="3 4" key="1">
    <citation type="submission" date="2018-06" db="EMBL/GenBank/DDBJ databases">
        <authorList>
            <consortium name="Pathogen Informatics"/>
            <person name="Doyle S."/>
        </authorList>
    </citation>
    <scope>NUCLEOTIDE SEQUENCE [LARGE SCALE GENOMIC DNA]</scope>
    <source>
        <strain evidence="3 4">NCTC13316</strain>
    </source>
</reference>
<dbReference type="Pfam" id="PF00501">
    <property type="entry name" value="AMP-binding"/>
    <property type="match status" value="1"/>
</dbReference>